<keyword evidence="12" id="KW-1185">Reference proteome</keyword>
<dbReference type="GO" id="GO:0005789">
    <property type="term" value="C:endoplasmic reticulum membrane"/>
    <property type="evidence" value="ECO:0007669"/>
    <property type="project" value="TreeGrafter"/>
</dbReference>
<keyword evidence="3" id="KW-0444">Lipid biosynthesis</keyword>
<keyword evidence="7" id="KW-0560">Oxidoreductase</keyword>
<dbReference type="PANTHER" id="PTHR11351">
    <property type="entry name" value="ACYL-COA DESATURASE"/>
    <property type="match status" value="1"/>
</dbReference>
<keyword evidence="10" id="KW-0275">Fatty acid biosynthesis</keyword>
<dbReference type="OrthoDB" id="8092996at2759"/>
<dbReference type="GO" id="GO:0006636">
    <property type="term" value="P:unsaturated fatty acid biosynthetic process"/>
    <property type="evidence" value="ECO:0007669"/>
    <property type="project" value="TreeGrafter"/>
</dbReference>
<keyword evidence="6" id="KW-1133">Transmembrane helix</keyword>
<evidence type="ECO:0000256" key="2">
    <source>
        <dbReference type="ARBA" id="ARBA00009295"/>
    </source>
</evidence>
<evidence type="ECO:0000256" key="9">
    <source>
        <dbReference type="ARBA" id="ARBA00023136"/>
    </source>
</evidence>
<name>A0A9J6BMV6_POLVA</name>
<keyword evidence="4" id="KW-0812">Transmembrane</keyword>
<evidence type="ECO:0000313" key="11">
    <source>
        <dbReference type="EMBL" id="KAG5671193.1"/>
    </source>
</evidence>
<gene>
    <name evidence="11" type="ORF">PVAND_001404</name>
</gene>
<dbReference type="GO" id="GO:0005506">
    <property type="term" value="F:iron ion binding"/>
    <property type="evidence" value="ECO:0007669"/>
    <property type="project" value="TreeGrafter"/>
</dbReference>
<evidence type="ECO:0000256" key="7">
    <source>
        <dbReference type="ARBA" id="ARBA00023002"/>
    </source>
</evidence>
<sequence length="149" mass="17421">MLAFGEGCTIIIMSFLIDYKTSEHGKYWCNYTTGFLEFCAKIGWHNYHHVFPYDYKTSEHGKYWCNYTTGFLEFCAKIGWATDLKTVSAEVICKRVLRTGDGSHLFAKNQSNQMTSEENKYEEFVWGWQDKLLTEDEKKYVTVVNKTLA</sequence>
<evidence type="ECO:0000256" key="8">
    <source>
        <dbReference type="ARBA" id="ARBA00023098"/>
    </source>
</evidence>
<evidence type="ECO:0000256" key="10">
    <source>
        <dbReference type="ARBA" id="ARBA00023160"/>
    </source>
</evidence>
<protein>
    <recommendedName>
        <fullName evidence="13">Fatty acid desaturase</fullName>
    </recommendedName>
</protein>
<dbReference type="Proteomes" id="UP001107558">
    <property type="component" value="Chromosome 3"/>
</dbReference>
<dbReference type="GO" id="GO:0004768">
    <property type="term" value="F:stearoyl-CoA 9-desaturase activity"/>
    <property type="evidence" value="ECO:0007669"/>
    <property type="project" value="TreeGrafter"/>
</dbReference>
<keyword evidence="8" id="KW-0443">Lipid metabolism</keyword>
<reference evidence="11" key="1">
    <citation type="submission" date="2021-03" db="EMBL/GenBank/DDBJ databases">
        <title>Chromosome level genome of the anhydrobiotic midge Polypedilum vanderplanki.</title>
        <authorList>
            <person name="Yoshida Y."/>
            <person name="Kikawada T."/>
            <person name="Gusev O."/>
        </authorList>
    </citation>
    <scope>NUCLEOTIDE SEQUENCE</scope>
    <source>
        <strain evidence="11">NIAS01</strain>
        <tissue evidence="11">Whole body or cell culture</tissue>
    </source>
</reference>
<evidence type="ECO:0000256" key="5">
    <source>
        <dbReference type="ARBA" id="ARBA00022832"/>
    </source>
</evidence>
<proteinExistence type="inferred from homology"/>
<keyword evidence="5" id="KW-0276">Fatty acid metabolism</keyword>
<evidence type="ECO:0000256" key="1">
    <source>
        <dbReference type="ARBA" id="ARBA00004141"/>
    </source>
</evidence>
<dbReference type="PANTHER" id="PTHR11351:SF98">
    <property type="entry name" value="RE43130P"/>
    <property type="match status" value="1"/>
</dbReference>
<evidence type="ECO:0008006" key="13">
    <source>
        <dbReference type="Google" id="ProtNLM"/>
    </source>
</evidence>
<dbReference type="AlphaFoldDB" id="A0A9J6BMV6"/>
<dbReference type="EMBL" id="JADBJN010000003">
    <property type="protein sequence ID" value="KAG5671193.1"/>
    <property type="molecule type" value="Genomic_DNA"/>
</dbReference>
<comment type="similarity">
    <text evidence="2">Belongs to the fatty acid desaturase type 1 family.</text>
</comment>
<comment type="subcellular location">
    <subcellularLocation>
        <location evidence="1">Membrane</location>
        <topology evidence="1">Multi-pass membrane protein</topology>
    </subcellularLocation>
</comment>
<evidence type="ECO:0000313" key="12">
    <source>
        <dbReference type="Proteomes" id="UP001107558"/>
    </source>
</evidence>
<evidence type="ECO:0000256" key="6">
    <source>
        <dbReference type="ARBA" id="ARBA00022989"/>
    </source>
</evidence>
<accession>A0A9J6BMV6</accession>
<organism evidence="11 12">
    <name type="scientific">Polypedilum vanderplanki</name>
    <name type="common">Sleeping chironomid midge</name>
    <dbReference type="NCBI Taxonomy" id="319348"/>
    <lineage>
        <taxon>Eukaryota</taxon>
        <taxon>Metazoa</taxon>
        <taxon>Ecdysozoa</taxon>
        <taxon>Arthropoda</taxon>
        <taxon>Hexapoda</taxon>
        <taxon>Insecta</taxon>
        <taxon>Pterygota</taxon>
        <taxon>Neoptera</taxon>
        <taxon>Endopterygota</taxon>
        <taxon>Diptera</taxon>
        <taxon>Nematocera</taxon>
        <taxon>Chironomoidea</taxon>
        <taxon>Chironomidae</taxon>
        <taxon>Chironominae</taxon>
        <taxon>Polypedilum</taxon>
        <taxon>Polypedilum</taxon>
    </lineage>
</organism>
<evidence type="ECO:0000256" key="3">
    <source>
        <dbReference type="ARBA" id="ARBA00022516"/>
    </source>
</evidence>
<evidence type="ECO:0000256" key="4">
    <source>
        <dbReference type="ARBA" id="ARBA00022692"/>
    </source>
</evidence>
<comment type="caution">
    <text evidence="11">The sequence shown here is derived from an EMBL/GenBank/DDBJ whole genome shotgun (WGS) entry which is preliminary data.</text>
</comment>
<keyword evidence="9" id="KW-0472">Membrane</keyword>
<dbReference type="InterPro" id="IPR015876">
    <property type="entry name" value="Acyl-CoA_DS"/>
</dbReference>